<reference evidence="2" key="1">
    <citation type="journal article" date="2022" name="Mol. Ecol. Resour.">
        <title>The genomes of chicory, endive, great burdock and yacon provide insights into Asteraceae palaeo-polyploidization history and plant inulin production.</title>
        <authorList>
            <person name="Fan W."/>
            <person name="Wang S."/>
            <person name="Wang H."/>
            <person name="Wang A."/>
            <person name="Jiang F."/>
            <person name="Liu H."/>
            <person name="Zhao H."/>
            <person name="Xu D."/>
            <person name="Zhang Y."/>
        </authorList>
    </citation>
    <scope>NUCLEOTIDE SEQUENCE [LARGE SCALE GENOMIC DNA]</scope>
    <source>
        <strain evidence="2">cv. Niubang</strain>
    </source>
</reference>
<gene>
    <name evidence="1" type="ORF">L6452_38404</name>
</gene>
<name>A0ACB8Y6A7_ARCLA</name>
<accession>A0ACB8Y6A7</accession>
<sequence length="623" mass="69424">MRSIMASTSTDAAKSSRKSQGELTVGDFKSLRRKINNLKMEIQEERAAYVKERIMQNKKKVERDTAQRLALATSRSDVSSMRHGGLNMLSLRMQNPFILPQGSYDTDPANMPEARFPVTAKLPTVEKIPPYTTWMPLKRNQRLIDNRSVIGKPHIGNEEFGGKPLVCSDNEEDIDEPGEEKHEFSEGEKRIIRMVYQDYEPSEKLLQFLTQFIGGTTSEIHEVFDMLKKEDEEKSNQNVSVPAEVEHDMGMDLEKSLASSLDSFDTLFCRQCLAERVESPIDSEDEGPCSDQCYLQPQTAMKDPERGGSSKTSGESSYISADQDQIKDNGKEGTKETAEVPVLNHASNLAGIQAEGSPTICRWKPLEKDLYLKGLEMFGRNSCLITRNLLYGLKTCIEVYNYMHDVSSSTASEDNRKTVVGHKEKEMVSRTELLGHKGKGKKVKRFLMPSRRASARRIAGKHQLGKHYTPCAQKGANIGLGDANVQRVNAEASNAHALLLDVNATQISAVIVGPGEPPKNGEGPCGNMRLLLREKQRILLGKSDVVGWGAFVQLVLDACRGGNKLKFANHSSKPNCYAKITNVEGDHRVSIFAKEDLKAGQEIFYDYSYKPEQTPAWAQEPDG</sequence>
<dbReference type="Proteomes" id="UP001055879">
    <property type="component" value="Linkage Group LG14"/>
</dbReference>
<reference evidence="1 2" key="2">
    <citation type="journal article" date="2022" name="Mol. Ecol. Resour.">
        <title>The genomes of chicory, endive, great burdock and yacon provide insights into Asteraceae paleo-polyploidization history and plant inulin production.</title>
        <authorList>
            <person name="Fan W."/>
            <person name="Wang S."/>
            <person name="Wang H."/>
            <person name="Wang A."/>
            <person name="Jiang F."/>
            <person name="Liu H."/>
            <person name="Zhao H."/>
            <person name="Xu D."/>
            <person name="Zhang Y."/>
        </authorList>
    </citation>
    <scope>NUCLEOTIDE SEQUENCE [LARGE SCALE GENOMIC DNA]</scope>
    <source>
        <strain evidence="2">cv. Niubang</strain>
    </source>
</reference>
<evidence type="ECO:0000313" key="1">
    <source>
        <dbReference type="EMBL" id="KAI3679096.1"/>
    </source>
</evidence>
<evidence type="ECO:0000313" key="2">
    <source>
        <dbReference type="Proteomes" id="UP001055879"/>
    </source>
</evidence>
<keyword evidence="2" id="KW-1185">Reference proteome</keyword>
<comment type="caution">
    <text evidence="1">The sequence shown here is derived from an EMBL/GenBank/DDBJ whole genome shotgun (WGS) entry which is preliminary data.</text>
</comment>
<organism evidence="1 2">
    <name type="scientific">Arctium lappa</name>
    <name type="common">Greater burdock</name>
    <name type="synonym">Lappa major</name>
    <dbReference type="NCBI Taxonomy" id="4217"/>
    <lineage>
        <taxon>Eukaryota</taxon>
        <taxon>Viridiplantae</taxon>
        <taxon>Streptophyta</taxon>
        <taxon>Embryophyta</taxon>
        <taxon>Tracheophyta</taxon>
        <taxon>Spermatophyta</taxon>
        <taxon>Magnoliopsida</taxon>
        <taxon>eudicotyledons</taxon>
        <taxon>Gunneridae</taxon>
        <taxon>Pentapetalae</taxon>
        <taxon>asterids</taxon>
        <taxon>campanulids</taxon>
        <taxon>Asterales</taxon>
        <taxon>Asteraceae</taxon>
        <taxon>Carduoideae</taxon>
        <taxon>Cardueae</taxon>
        <taxon>Arctiinae</taxon>
        <taxon>Arctium</taxon>
    </lineage>
</organism>
<dbReference type="EMBL" id="CM042060">
    <property type="protein sequence ID" value="KAI3679096.1"/>
    <property type="molecule type" value="Genomic_DNA"/>
</dbReference>
<proteinExistence type="predicted"/>
<protein>
    <submittedName>
        <fullName evidence="1">Uncharacterized protein</fullName>
    </submittedName>
</protein>